<dbReference type="RefSeq" id="WP_074693706.1">
    <property type="nucleotide sequence ID" value="NZ_FNOJ01000023.1"/>
</dbReference>
<evidence type="ECO:0000256" key="1">
    <source>
        <dbReference type="SAM" id="Phobius"/>
    </source>
</evidence>
<evidence type="ECO:0000313" key="2">
    <source>
        <dbReference type="EMBL" id="SDW94245.1"/>
    </source>
</evidence>
<reference evidence="3" key="1">
    <citation type="submission" date="2016-10" db="EMBL/GenBank/DDBJ databases">
        <authorList>
            <person name="Varghese N."/>
        </authorList>
    </citation>
    <scope>NUCLEOTIDE SEQUENCE [LARGE SCALE GENOMIC DNA]</scope>
    <source>
        <strain evidence="3">DSM 12489</strain>
    </source>
</reference>
<sequence length="105" mass="11150">MAGSTASNVTQTITQLGFAPVNPWALLNRVTTGFGHLIEVVFAWVYFLSEIGVLVGALVWLVGSIGSHARIKRTGAHITLYAIVGFLAAVILPGVIVAIDSTFQR</sequence>
<name>A0A1H2XN35_9BACL</name>
<evidence type="ECO:0000313" key="3">
    <source>
        <dbReference type="Proteomes" id="UP000182589"/>
    </source>
</evidence>
<dbReference type="EMBL" id="FNOJ01000023">
    <property type="protein sequence ID" value="SDW94245.1"/>
    <property type="molecule type" value="Genomic_DNA"/>
</dbReference>
<keyword evidence="1" id="KW-0472">Membrane</keyword>
<protein>
    <submittedName>
        <fullName evidence="2">Uncharacterized protein</fullName>
    </submittedName>
</protein>
<proteinExistence type="predicted"/>
<keyword evidence="1" id="KW-0812">Transmembrane</keyword>
<feature type="transmembrane region" description="Helical" evidence="1">
    <location>
        <begin position="43"/>
        <end position="66"/>
    </location>
</feature>
<accession>A0A1H2XN35</accession>
<dbReference type="AlphaFoldDB" id="A0A1H2XN35"/>
<keyword evidence="1" id="KW-1133">Transmembrane helix</keyword>
<gene>
    <name evidence="2" type="ORF">SAMN04489725_1237</name>
</gene>
<organism evidence="2 3">
    <name type="scientific">Alicyclobacillus hesperidum</name>
    <dbReference type="NCBI Taxonomy" id="89784"/>
    <lineage>
        <taxon>Bacteria</taxon>
        <taxon>Bacillati</taxon>
        <taxon>Bacillota</taxon>
        <taxon>Bacilli</taxon>
        <taxon>Bacillales</taxon>
        <taxon>Alicyclobacillaceae</taxon>
        <taxon>Alicyclobacillus</taxon>
    </lineage>
</organism>
<dbReference type="Proteomes" id="UP000182589">
    <property type="component" value="Unassembled WGS sequence"/>
</dbReference>
<keyword evidence="3" id="KW-1185">Reference proteome</keyword>
<feature type="transmembrane region" description="Helical" evidence="1">
    <location>
        <begin position="78"/>
        <end position="99"/>
    </location>
</feature>
<dbReference type="STRING" id="89784.SAMN04489725_1237"/>